<dbReference type="SUPFAM" id="SSF109709">
    <property type="entry name" value="KorB DNA-binding domain-like"/>
    <property type="match status" value="1"/>
</dbReference>
<dbReference type="OrthoDB" id="8901214at2"/>
<protein>
    <recommendedName>
        <fullName evidence="3">LacI family transcriptional regulator</fullName>
    </recommendedName>
</protein>
<evidence type="ECO:0008006" key="3">
    <source>
        <dbReference type="Google" id="ProtNLM"/>
    </source>
</evidence>
<name>A0A1V2DRG6_9GAMM</name>
<reference evidence="1 2" key="1">
    <citation type="submission" date="2016-12" db="EMBL/GenBank/DDBJ databases">
        <title>Marinobacter lutaoensis whole genome sequencing.</title>
        <authorList>
            <person name="Verma A."/>
            <person name="Krishnamurthi S."/>
        </authorList>
    </citation>
    <scope>NUCLEOTIDE SEQUENCE [LARGE SCALE GENOMIC DNA]</scope>
    <source>
        <strain evidence="1 2">T5054</strain>
    </source>
</reference>
<dbReference type="Proteomes" id="UP000189339">
    <property type="component" value="Unassembled WGS sequence"/>
</dbReference>
<dbReference type="RefSeq" id="WP_076724780.1">
    <property type="nucleotide sequence ID" value="NZ_MSCW01000007.1"/>
</dbReference>
<dbReference type="AlphaFoldDB" id="A0A1V2DRG6"/>
<comment type="caution">
    <text evidence="1">The sequence shown here is derived from an EMBL/GenBank/DDBJ whole genome shotgun (WGS) entry which is preliminary data.</text>
</comment>
<dbReference type="Gene3D" id="1.10.10.2830">
    <property type="match status" value="1"/>
</dbReference>
<organism evidence="1 2">
    <name type="scientific">Marinobacter lutaoensis</name>
    <dbReference type="NCBI Taxonomy" id="135739"/>
    <lineage>
        <taxon>Bacteria</taxon>
        <taxon>Pseudomonadati</taxon>
        <taxon>Pseudomonadota</taxon>
        <taxon>Gammaproteobacteria</taxon>
        <taxon>Pseudomonadales</taxon>
        <taxon>Marinobacteraceae</taxon>
        <taxon>Marinobacter</taxon>
    </lineage>
</organism>
<dbReference type="STRING" id="135739.BTO32_11570"/>
<gene>
    <name evidence="1" type="ORF">BTO32_11570</name>
</gene>
<evidence type="ECO:0000313" key="1">
    <source>
        <dbReference type="EMBL" id="ONF43314.1"/>
    </source>
</evidence>
<proteinExistence type="predicted"/>
<keyword evidence="2" id="KW-1185">Reference proteome</keyword>
<accession>A0A1V2DRG6</accession>
<dbReference type="EMBL" id="MSCW01000007">
    <property type="protein sequence ID" value="ONF43314.1"/>
    <property type="molecule type" value="Genomic_DNA"/>
</dbReference>
<evidence type="ECO:0000313" key="2">
    <source>
        <dbReference type="Proteomes" id="UP000189339"/>
    </source>
</evidence>
<sequence>MSNGSGIQIELTQTGDPKVLEASDGRLSISVPIKLKRRSGRRLITLPDGEVQEPRPWDTEPTPLQLALARGHRWLAMLEAGEVRSLREIAEKEGVDNSYVSRMVNLTILAPDIVAAILDDQVPPHLTLFDLAVDPPRLWEEQRRRTGINYAPSVTGVDVDSRKHCSS</sequence>